<dbReference type="EMBL" id="CP002551">
    <property type="protein sequence ID" value="ADZ10037.1"/>
    <property type="molecule type" value="Genomic_DNA"/>
</dbReference>
<name>F0TA87_METLA</name>
<dbReference type="Pfam" id="PF00117">
    <property type="entry name" value="GATase"/>
    <property type="match status" value="1"/>
</dbReference>
<reference evidence="2 3" key="2">
    <citation type="journal article" date="2014" name="Int. J. Syst. Evol. Microbiol.">
        <title>Methanobacterium paludis sp. nov. and a novel strain of Methanobacterium lacus isolated from northern peatlands.</title>
        <authorList>
            <person name="Cadillo-Quiroz H."/>
            <person name="Brauer S.L."/>
            <person name="Goodson N."/>
            <person name="Yavitt J.B."/>
            <person name="Zinder S.H."/>
        </authorList>
    </citation>
    <scope>NUCLEOTIDE SEQUENCE [LARGE SCALE GENOMIC DNA]</scope>
    <source>
        <strain evidence="2 3">AL-21</strain>
    </source>
</reference>
<organism evidence="2 3">
    <name type="scientific">Methanobacterium lacus (strain AL-21)</name>
    <dbReference type="NCBI Taxonomy" id="877455"/>
    <lineage>
        <taxon>Archaea</taxon>
        <taxon>Methanobacteriati</taxon>
        <taxon>Methanobacteriota</taxon>
        <taxon>Methanomada group</taxon>
        <taxon>Methanobacteria</taxon>
        <taxon>Methanobacteriales</taxon>
        <taxon>Methanobacteriaceae</taxon>
        <taxon>Methanobacterium</taxon>
    </lineage>
</organism>
<keyword evidence="3" id="KW-1185">Reference proteome</keyword>
<dbReference type="InterPro" id="IPR017926">
    <property type="entry name" value="GATASE"/>
</dbReference>
<dbReference type="PROSITE" id="PS51273">
    <property type="entry name" value="GATASE_TYPE_1"/>
    <property type="match status" value="1"/>
</dbReference>
<dbReference type="Gene3D" id="3.40.50.880">
    <property type="match status" value="1"/>
</dbReference>
<dbReference type="GO" id="GO:0016740">
    <property type="term" value="F:transferase activity"/>
    <property type="evidence" value="ECO:0007669"/>
    <property type="project" value="UniProtKB-KW"/>
</dbReference>
<dbReference type="PANTHER" id="PTHR42695:SF5">
    <property type="entry name" value="GLUTAMINE AMIDOTRANSFERASE YLR126C-RELATED"/>
    <property type="match status" value="1"/>
</dbReference>
<dbReference type="eggNOG" id="arCOG00090">
    <property type="taxonomic scope" value="Archaea"/>
</dbReference>
<dbReference type="OrthoDB" id="7388at2157"/>
<sequence>MRLHYLQHVPFENPGSILRWANLNSVEVTKTLMFQDEDLPEHDDYDWLVVMGGPMNIYDHENYPWLVKEKSFIKTAIDSSKLVIGLCLGGQLITDVIGGEVTKNSHLEIGWFPLHLKTNAKSSPFFSFLPDQPTVFHWHGDTFNKLPENAELIAKSDACENQAFVYNDRVFGFQFHLETTEQIIDDLVVNCADEMVPGPYVQSKNELLNNENIKQTNEWMDTFLNKLFDRENRCDDI</sequence>
<gene>
    <name evidence="2" type="ordered locus">Metbo_1815</name>
</gene>
<dbReference type="HOGENOM" id="CLU_054974_3_3_2"/>
<dbReference type="STRING" id="877455.Metbo_1815"/>
<evidence type="ECO:0000313" key="2">
    <source>
        <dbReference type="EMBL" id="ADZ10037.1"/>
    </source>
</evidence>
<dbReference type="PANTHER" id="PTHR42695">
    <property type="entry name" value="GLUTAMINE AMIDOTRANSFERASE YLR126C-RELATED"/>
    <property type="match status" value="1"/>
</dbReference>
<dbReference type="FunFam" id="3.40.50.880:FF:000033">
    <property type="entry name" value="Glutamine amidotransferase class-I"/>
    <property type="match status" value="1"/>
</dbReference>
<keyword evidence="2" id="KW-0315">Glutamine amidotransferase</keyword>
<protein>
    <submittedName>
        <fullName evidence="2">Glutamine amidotransferase class-I</fullName>
    </submittedName>
</protein>
<dbReference type="Proteomes" id="UP000007490">
    <property type="component" value="Chromosome"/>
</dbReference>
<proteinExistence type="predicted"/>
<dbReference type="InterPro" id="IPR029062">
    <property type="entry name" value="Class_I_gatase-like"/>
</dbReference>
<evidence type="ECO:0000313" key="3">
    <source>
        <dbReference type="Proteomes" id="UP000007490"/>
    </source>
</evidence>
<dbReference type="KEGG" id="mel:Metbo_1815"/>
<dbReference type="AlphaFoldDB" id="F0TA87"/>
<keyword evidence="2" id="KW-0808">Transferase</keyword>
<dbReference type="CDD" id="cd01741">
    <property type="entry name" value="GATase1_1"/>
    <property type="match status" value="1"/>
</dbReference>
<feature type="domain" description="Glutamine amidotransferase" evidence="1">
    <location>
        <begin position="34"/>
        <end position="181"/>
    </location>
</feature>
<evidence type="ECO:0000259" key="1">
    <source>
        <dbReference type="Pfam" id="PF00117"/>
    </source>
</evidence>
<accession>F0TA87</accession>
<dbReference type="GeneID" id="10278272"/>
<reference evidence="3" key="1">
    <citation type="submission" date="2011-02" db="EMBL/GenBank/DDBJ databases">
        <title>Complete sequence of Methanobacterium sp. AL-21.</title>
        <authorList>
            <consortium name="US DOE Joint Genome Institute"/>
            <person name="Lucas S."/>
            <person name="Copeland A."/>
            <person name="Lapidus A."/>
            <person name="Cheng J.-F."/>
            <person name="Goodwin L."/>
            <person name="Pitluck S."/>
            <person name="Chertkov O."/>
            <person name="Detter J.C."/>
            <person name="Han C."/>
            <person name="Tapia R."/>
            <person name="Land M."/>
            <person name="Hauser L."/>
            <person name="Kyrpides N."/>
            <person name="Ivanova N."/>
            <person name="Mikhailova N."/>
            <person name="Pagani I."/>
            <person name="Cadillo-Quiroz H."/>
            <person name="Imachi H."/>
            <person name="Zinder S."/>
            <person name="Liu W."/>
            <person name="Woyke T."/>
        </authorList>
    </citation>
    <scope>NUCLEOTIDE SEQUENCE [LARGE SCALE GENOMIC DNA]</scope>
    <source>
        <strain evidence="3">AL-21</strain>
    </source>
</reference>
<dbReference type="InterPro" id="IPR044992">
    <property type="entry name" value="ChyE-like"/>
</dbReference>
<dbReference type="GO" id="GO:0005829">
    <property type="term" value="C:cytosol"/>
    <property type="evidence" value="ECO:0007669"/>
    <property type="project" value="TreeGrafter"/>
</dbReference>
<dbReference type="SUPFAM" id="SSF52317">
    <property type="entry name" value="Class I glutamine amidotransferase-like"/>
    <property type="match status" value="1"/>
</dbReference>
<dbReference type="RefSeq" id="WP_013645388.1">
    <property type="nucleotide sequence ID" value="NC_015216.1"/>
</dbReference>